<dbReference type="AlphaFoldDB" id="A0A7Y9LB92"/>
<feature type="region of interest" description="Disordered" evidence="6">
    <location>
        <begin position="291"/>
        <end position="312"/>
    </location>
</feature>
<feature type="binding site" evidence="5">
    <location>
        <position position="263"/>
    </location>
    <ligand>
        <name>Fe cation</name>
        <dbReference type="ChEBI" id="CHEBI:24875"/>
    </ligand>
</feature>
<accession>A0A7Y9LB92</accession>
<reference evidence="8 9" key="1">
    <citation type="submission" date="2020-07" db="EMBL/GenBank/DDBJ databases">
        <title>Sequencing the genomes of 1000 actinobacteria strains.</title>
        <authorList>
            <person name="Klenk H.-P."/>
        </authorList>
    </citation>
    <scope>NUCLEOTIDE SEQUENCE [LARGE SCALE GENOMIC DNA]</scope>
    <source>
        <strain evidence="8 9">DSM 22083</strain>
    </source>
</reference>
<dbReference type="PIRSF" id="PIRSF019543">
    <property type="entry name" value="Clavaminate_syn"/>
    <property type="match status" value="1"/>
</dbReference>
<dbReference type="GO" id="GO:0016491">
    <property type="term" value="F:oxidoreductase activity"/>
    <property type="evidence" value="ECO:0007669"/>
    <property type="project" value="UniProtKB-KW"/>
</dbReference>
<evidence type="ECO:0000256" key="4">
    <source>
        <dbReference type="ARBA" id="ARBA00023004"/>
    </source>
</evidence>
<feature type="compositionally biased region" description="Polar residues" evidence="6">
    <location>
        <begin position="115"/>
        <end position="129"/>
    </location>
</feature>
<name>A0A7Y9LB92_9ACTN</name>
<proteinExistence type="inferred from homology"/>
<feature type="binding site" evidence="5">
    <location>
        <position position="133"/>
    </location>
    <ligand>
        <name>Fe cation</name>
        <dbReference type="ChEBI" id="CHEBI:24875"/>
    </ligand>
</feature>
<keyword evidence="9" id="KW-1185">Reference proteome</keyword>
<dbReference type="InterPro" id="IPR003819">
    <property type="entry name" value="TauD/TfdA-like"/>
</dbReference>
<evidence type="ECO:0000313" key="9">
    <source>
        <dbReference type="Proteomes" id="UP000569914"/>
    </source>
</evidence>
<evidence type="ECO:0000256" key="3">
    <source>
        <dbReference type="ARBA" id="ARBA00023002"/>
    </source>
</evidence>
<feature type="domain" description="TauD/TfdA-like" evidence="7">
    <location>
        <begin position="88"/>
        <end position="282"/>
    </location>
</feature>
<protein>
    <recommendedName>
        <fullName evidence="7">TauD/TfdA-like domain-containing protein</fullName>
    </recommendedName>
</protein>
<evidence type="ECO:0000259" key="7">
    <source>
        <dbReference type="Pfam" id="PF02668"/>
    </source>
</evidence>
<dbReference type="RefSeq" id="WP_312879020.1">
    <property type="nucleotide sequence ID" value="NZ_JACCBU010000001.1"/>
</dbReference>
<feature type="binding site" evidence="5">
    <location>
        <position position="131"/>
    </location>
    <ligand>
        <name>Fe cation</name>
        <dbReference type="ChEBI" id="CHEBI:24875"/>
    </ligand>
</feature>
<dbReference type="Gene3D" id="3.60.130.10">
    <property type="entry name" value="Clavaminate synthase-like"/>
    <property type="match status" value="1"/>
</dbReference>
<sequence length="312" mass="33667">METLDDIARDLAVRLGTMDHPGLVPAIDGRLAQLPAEAVAAVRPPGDAGAVIISGLQVDDARLGPTPGSWREAAGTGLEFELILLLLARAAGEPFGWRGQQDGRLVNSIVPSRGQEASQTGASSATTLAPHTEDAFHPRRANLLLLGCLRNPVRVGTTIASVRRTRLDHDQQQLLAEPALPILPDTSYGTHHDQEAAPGVPTLWTGPDGTTLRYDPAYTPLDRATPAHRAAYARLSGELDRVSVTAALGAGELLMIDNDVAVHGRVPFRARYDGTDRWLKRINVRLRDRPRRPAEATEDGYGEELVEPFRHG</sequence>
<dbReference type="InterPro" id="IPR042098">
    <property type="entry name" value="TauD-like_sf"/>
</dbReference>
<evidence type="ECO:0000256" key="2">
    <source>
        <dbReference type="ARBA" id="ARBA00022723"/>
    </source>
</evidence>
<evidence type="ECO:0000313" key="8">
    <source>
        <dbReference type="EMBL" id="NYE71462.1"/>
    </source>
</evidence>
<comment type="caution">
    <text evidence="8">The sequence shown here is derived from an EMBL/GenBank/DDBJ whole genome shotgun (WGS) entry which is preliminary data.</text>
</comment>
<dbReference type="Proteomes" id="UP000569914">
    <property type="component" value="Unassembled WGS sequence"/>
</dbReference>
<keyword evidence="3" id="KW-0560">Oxidoreductase</keyword>
<evidence type="ECO:0000256" key="5">
    <source>
        <dbReference type="PIRSR" id="PIRSR019543-2"/>
    </source>
</evidence>
<organism evidence="8 9">
    <name type="scientific">Microlunatus parietis</name>
    <dbReference type="NCBI Taxonomy" id="682979"/>
    <lineage>
        <taxon>Bacteria</taxon>
        <taxon>Bacillati</taxon>
        <taxon>Actinomycetota</taxon>
        <taxon>Actinomycetes</taxon>
        <taxon>Propionibacteriales</taxon>
        <taxon>Propionibacteriaceae</taxon>
        <taxon>Microlunatus</taxon>
    </lineage>
</organism>
<dbReference type="GO" id="GO:0005506">
    <property type="term" value="F:iron ion binding"/>
    <property type="evidence" value="ECO:0007669"/>
    <property type="project" value="InterPro"/>
</dbReference>
<dbReference type="EMBL" id="JACCBU010000001">
    <property type="protein sequence ID" value="NYE71462.1"/>
    <property type="molecule type" value="Genomic_DNA"/>
</dbReference>
<keyword evidence="2 5" id="KW-0479">Metal-binding</keyword>
<feature type="compositionally biased region" description="Acidic residues" evidence="6">
    <location>
        <begin position="296"/>
        <end position="306"/>
    </location>
</feature>
<comment type="similarity">
    <text evidence="1">Belongs to the clavaminate synthase family.</text>
</comment>
<gene>
    <name evidence="8" type="ORF">BKA15_002791</name>
</gene>
<dbReference type="InterPro" id="IPR014503">
    <property type="entry name" value="Clavaminate_syn-like"/>
</dbReference>
<evidence type="ECO:0000256" key="1">
    <source>
        <dbReference type="ARBA" id="ARBA00008425"/>
    </source>
</evidence>
<keyword evidence="4 5" id="KW-0408">Iron</keyword>
<evidence type="ECO:0000256" key="6">
    <source>
        <dbReference type="SAM" id="MobiDB-lite"/>
    </source>
</evidence>
<feature type="region of interest" description="Disordered" evidence="6">
    <location>
        <begin position="112"/>
        <end position="131"/>
    </location>
</feature>
<dbReference type="SUPFAM" id="SSF51197">
    <property type="entry name" value="Clavaminate synthase-like"/>
    <property type="match status" value="1"/>
</dbReference>
<dbReference type="Pfam" id="PF02668">
    <property type="entry name" value="TauD"/>
    <property type="match status" value="1"/>
</dbReference>